<organism evidence="1 2">
    <name type="scientific">candidate division MSBL1 archaeon SCGC-AAA382A13</name>
    <dbReference type="NCBI Taxonomy" id="1698279"/>
    <lineage>
        <taxon>Archaea</taxon>
        <taxon>Methanobacteriati</taxon>
        <taxon>Methanobacteriota</taxon>
        <taxon>candidate division MSBL1</taxon>
    </lineage>
</organism>
<protein>
    <submittedName>
        <fullName evidence="1">Uncharacterized protein</fullName>
    </submittedName>
</protein>
<dbReference type="AlphaFoldDB" id="A0A133VGK6"/>
<reference evidence="1 2" key="1">
    <citation type="journal article" date="2016" name="Sci. Rep.">
        <title>Metabolic traits of an uncultured archaeal lineage -MSBL1- from brine pools of the Red Sea.</title>
        <authorList>
            <person name="Mwirichia R."/>
            <person name="Alam I."/>
            <person name="Rashid M."/>
            <person name="Vinu M."/>
            <person name="Ba-Alawi W."/>
            <person name="Anthony Kamau A."/>
            <person name="Kamanda Ngugi D."/>
            <person name="Goker M."/>
            <person name="Klenk H.P."/>
            <person name="Bajic V."/>
            <person name="Stingl U."/>
        </authorList>
    </citation>
    <scope>NUCLEOTIDE SEQUENCE [LARGE SCALE GENOMIC DNA]</scope>
    <source>
        <strain evidence="1">SCGC-AAA382A13</strain>
    </source>
</reference>
<dbReference type="Proteomes" id="UP000070311">
    <property type="component" value="Unassembled WGS sequence"/>
</dbReference>
<keyword evidence="2" id="KW-1185">Reference proteome</keyword>
<evidence type="ECO:0000313" key="2">
    <source>
        <dbReference type="Proteomes" id="UP000070311"/>
    </source>
</evidence>
<proteinExistence type="predicted"/>
<evidence type="ECO:0000313" key="1">
    <source>
        <dbReference type="EMBL" id="KXB05560.1"/>
    </source>
</evidence>
<gene>
    <name evidence="1" type="ORF">AKJ50_00535</name>
</gene>
<name>A0A133VGK6_9EURY</name>
<sequence length="61" mass="7097">MVAEDELKKIESVMAEINRKLDALLDDRETLALMSVSERSLKSFFSEEPDLYSIEDVKVRY</sequence>
<accession>A0A133VGK6</accession>
<comment type="caution">
    <text evidence="1">The sequence shown here is derived from an EMBL/GenBank/DDBJ whole genome shotgun (WGS) entry which is preliminary data.</text>
</comment>
<dbReference type="EMBL" id="LHYD01000006">
    <property type="protein sequence ID" value="KXB05560.1"/>
    <property type="molecule type" value="Genomic_DNA"/>
</dbReference>